<evidence type="ECO:0000313" key="2">
    <source>
        <dbReference type="EMBL" id="MBI4250975.1"/>
    </source>
</evidence>
<feature type="non-terminal residue" evidence="2">
    <location>
        <position position="142"/>
    </location>
</feature>
<dbReference type="EMBL" id="JACQRX010000037">
    <property type="protein sequence ID" value="MBI4250975.1"/>
    <property type="molecule type" value="Genomic_DNA"/>
</dbReference>
<proteinExistence type="predicted"/>
<dbReference type="AlphaFoldDB" id="A0A933E8W3"/>
<accession>A0A933E8W3</accession>
<organism evidence="2 3">
    <name type="scientific">Tectimicrobiota bacterium</name>
    <dbReference type="NCBI Taxonomy" id="2528274"/>
    <lineage>
        <taxon>Bacteria</taxon>
        <taxon>Pseudomonadati</taxon>
        <taxon>Nitrospinota/Tectimicrobiota group</taxon>
        <taxon>Candidatus Tectimicrobiota</taxon>
    </lineage>
</organism>
<evidence type="ECO:0000313" key="3">
    <source>
        <dbReference type="Proteomes" id="UP000752292"/>
    </source>
</evidence>
<feature type="compositionally biased region" description="Low complexity" evidence="1">
    <location>
        <begin position="57"/>
        <end position="73"/>
    </location>
</feature>
<protein>
    <submittedName>
        <fullName evidence="2">Uncharacterized protein</fullName>
    </submittedName>
</protein>
<reference evidence="2" key="1">
    <citation type="submission" date="2020-07" db="EMBL/GenBank/DDBJ databases">
        <title>Huge and variable diversity of episymbiotic CPR bacteria and DPANN archaea in groundwater ecosystems.</title>
        <authorList>
            <person name="He C.Y."/>
            <person name="Keren R."/>
            <person name="Whittaker M."/>
            <person name="Farag I.F."/>
            <person name="Doudna J."/>
            <person name="Cate J.H.D."/>
            <person name="Banfield J.F."/>
        </authorList>
    </citation>
    <scope>NUCLEOTIDE SEQUENCE</scope>
    <source>
        <strain evidence="2">NC_groundwater_1370_Ag_S-0.2um_69_93</strain>
    </source>
</reference>
<evidence type="ECO:0000256" key="1">
    <source>
        <dbReference type="SAM" id="MobiDB-lite"/>
    </source>
</evidence>
<feature type="region of interest" description="Disordered" evidence="1">
    <location>
        <begin position="49"/>
        <end position="73"/>
    </location>
</feature>
<sequence>MKRHLFRGKDLRETLAKVRESLGPEAVIFSTRRVRGGEEGDHFEVEAAEWSENAPDGSPAASGANGKAAAPASKASISRLWEQKAAPAAGQVNGLSAAIVSPVYTELVGSGLREETARELILQVAGSLSLSEKESVEPLRER</sequence>
<name>A0A933E8W3_UNCTE</name>
<dbReference type="Proteomes" id="UP000752292">
    <property type="component" value="Unassembled WGS sequence"/>
</dbReference>
<comment type="caution">
    <text evidence="2">The sequence shown here is derived from an EMBL/GenBank/DDBJ whole genome shotgun (WGS) entry which is preliminary data.</text>
</comment>
<gene>
    <name evidence="2" type="ORF">HY618_00815</name>
</gene>